<evidence type="ECO:0000256" key="1">
    <source>
        <dbReference type="SAM" id="Phobius"/>
    </source>
</evidence>
<keyword evidence="1" id="KW-1133">Transmembrane helix</keyword>
<gene>
    <name evidence="2" type="ORF">METZ01_LOCUS434279</name>
</gene>
<evidence type="ECO:0000313" key="2">
    <source>
        <dbReference type="EMBL" id="SVD81425.1"/>
    </source>
</evidence>
<feature type="transmembrane region" description="Helical" evidence="1">
    <location>
        <begin position="49"/>
        <end position="68"/>
    </location>
</feature>
<dbReference type="EMBL" id="UINC01175019">
    <property type="protein sequence ID" value="SVD81425.1"/>
    <property type="molecule type" value="Genomic_DNA"/>
</dbReference>
<keyword evidence="1" id="KW-0812">Transmembrane</keyword>
<proteinExistence type="predicted"/>
<feature type="transmembrane region" description="Helical" evidence="1">
    <location>
        <begin position="12"/>
        <end position="29"/>
    </location>
</feature>
<accession>A0A382YF11</accession>
<reference evidence="2" key="1">
    <citation type="submission" date="2018-05" db="EMBL/GenBank/DDBJ databases">
        <authorList>
            <person name="Lanie J.A."/>
            <person name="Ng W.-L."/>
            <person name="Kazmierczak K.M."/>
            <person name="Andrzejewski T.M."/>
            <person name="Davidsen T.M."/>
            <person name="Wayne K.J."/>
            <person name="Tettelin H."/>
            <person name="Glass J.I."/>
            <person name="Rusch D."/>
            <person name="Podicherti R."/>
            <person name="Tsui H.-C.T."/>
            <person name="Winkler M.E."/>
        </authorList>
    </citation>
    <scope>NUCLEOTIDE SEQUENCE</scope>
</reference>
<dbReference type="AlphaFoldDB" id="A0A382YF11"/>
<organism evidence="2">
    <name type="scientific">marine metagenome</name>
    <dbReference type="NCBI Taxonomy" id="408172"/>
    <lineage>
        <taxon>unclassified sequences</taxon>
        <taxon>metagenomes</taxon>
        <taxon>ecological metagenomes</taxon>
    </lineage>
</organism>
<protein>
    <submittedName>
        <fullName evidence="2">Uncharacterized protein</fullName>
    </submittedName>
</protein>
<name>A0A382YF11_9ZZZZ</name>
<sequence>MSRQPSKKWKYRIILIFLCAAIGGWFGWWLRTAVFLPQTPPLFRDWDSSIVVCALIAGLVGCVPTQWIK</sequence>
<keyword evidence="1" id="KW-0472">Membrane</keyword>